<organism evidence="1">
    <name type="scientific">Arundo donax</name>
    <name type="common">Giant reed</name>
    <name type="synonym">Donax arundinaceus</name>
    <dbReference type="NCBI Taxonomy" id="35708"/>
    <lineage>
        <taxon>Eukaryota</taxon>
        <taxon>Viridiplantae</taxon>
        <taxon>Streptophyta</taxon>
        <taxon>Embryophyta</taxon>
        <taxon>Tracheophyta</taxon>
        <taxon>Spermatophyta</taxon>
        <taxon>Magnoliopsida</taxon>
        <taxon>Liliopsida</taxon>
        <taxon>Poales</taxon>
        <taxon>Poaceae</taxon>
        <taxon>PACMAD clade</taxon>
        <taxon>Arundinoideae</taxon>
        <taxon>Arundineae</taxon>
        <taxon>Arundo</taxon>
    </lineage>
</organism>
<reference evidence="1" key="2">
    <citation type="journal article" date="2015" name="Data Brief">
        <title>Shoot transcriptome of the giant reed, Arundo donax.</title>
        <authorList>
            <person name="Barrero R.A."/>
            <person name="Guerrero F.D."/>
            <person name="Moolhuijzen P."/>
            <person name="Goolsby J.A."/>
            <person name="Tidwell J."/>
            <person name="Bellgard S.E."/>
            <person name="Bellgard M.I."/>
        </authorList>
    </citation>
    <scope>NUCLEOTIDE SEQUENCE</scope>
    <source>
        <tissue evidence="1">Shoot tissue taken approximately 20 cm above the soil surface</tissue>
    </source>
</reference>
<accession>A0A0A9CGX5</accession>
<sequence length="18" mass="2116">MESWGTTTWSHAGPRRQQ</sequence>
<name>A0A0A9CGX5_ARUDO</name>
<reference evidence="1" key="1">
    <citation type="submission" date="2014-09" db="EMBL/GenBank/DDBJ databases">
        <authorList>
            <person name="Magalhaes I.L.F."/>
            <person name="Oliveira U."/>
            <person name="Santos F.R."/>
            <person name="Vidigal T.H.D.A."/>
            <person name="Brescovit A.D."/>
            <person name="Santos A.J."/>
        </authorList>
    </citation>
    <scope>NUCLEOTIDE SEQUENCE</scope>
    <source>
        <tissue evidence="1">Shoot tissue taken approximately 20 cm above the soil surface</tissue>
    </source>
</reference>
<protein>
    <submittedName>
        <fullName evidence="1">Uncharacterized protein</fullName>
    </submittedName>
</protein>
<evidence type="ECO:0000313" key="1">
    <source>
        <dbReference type="EMBL" id="JAD73708.1"/>
    </source>
</evidence>
<dbReference type="EMBL" id="GBRH01224187">
    <property type="protein sequence ID" value="JAD73708.1"/>
    <property type="molecule type" value="Transcribed_RNA"/>
</dbReference>
<dbReference type="AlphaFoldDB" id="A0A0A9CGX5"/>
<proteinExistence type="predicted"/>